<evidence type="ECO:0000256" key="1">
    <source>
        <dbReference type="ARBA" id="ARBA00004395"/>
    </source>
</evidence>
<keyword evidence="7" id="KW-0472">Membrane</keyword>
<evidence type="ECO:0000313" key="10">
    <source>
        <dbReference type="Proteomes" id="UP001378960"/>
    </source>
</evidence>
<dbReference type="GO" id="GO:0006891">
    <property type="term" value="P:intra-Golgi vesicle-mediated transport"/>
    <property type="evidence" value="ECO:0007669"/>
    <property type="project" value="TreeGrafter"/>
</dbReference>
<evidence type="ECO:0000256" key="4">
    <source>
        <dbReference type="ARBA" id="ARBA00022448"/>
    </source>
</evidence>
<accession>A0AAV5R605</accession>
<dbReference type="InterPro" id="IPR007255">
    <property type="entry name" value="COG8"/>
</dbReference>
<dbReference type="InterPro" id="IPR016159">
    <property type="entry name" value="Cullin_repeat-like_dom_sf"/>
</dbReference>
<dbReference type="Pfam" id="PF04124">
    <property type="entry name" value="Dor1"/>
    <property type="match status" value="1"/>
</dbReference>
<keyword evidence="5" id="KW-0653">Protein transport</keyword>
<dbReference type="GO" id="GO:0032258">
    <property type="term" value="P:cytoplasm to vacuole targeting by the Cvt pathway"/>
    <property type="evidence" value="ECO:0007669"/>
    <property type="project" value="TreeGrafter"/>
</dbReference>
<name>A0AAV5R605_PICKL</name>
<keyword evidence="6" id="KW-0333">Golgi apparatus</keyword>
<comment type="similarity">
    <text evidence="2">Belongs to the COG8 family.</text>
</comment>
<dbReference type="GO" id="GO:0000139">
    <property type="term" value="C:Golgi membrane"/>
    <property type="evidence" value="ECO:0007669"/>
    <property type="project" value="UniProtKB-SubCell"/>
</dbReference>
<dbReference type="EMBL" id="BTGB01000004">
    <property type="protein sequence ID" value="GMM46757.1"/>
    <property type="molecule type" value="Genomic_DNA"/>
</dbReference>
<organism evidence="9 10">
    <name type="scientific">Pichia kluyveri</name>
    <name type="common">Yeast</name>
    <dbReference type="NCBI Taxonomy" id="36015"/>
    <lineage>
        <taxon>Eukaryota</taxon>
        <taxon>Fungi</taxon>
        <taxon>Dikarya</taxon>
        <taxon>Ascomycota</taxon>
        <taxon>Saccharomycotina</taxon>
        <taxon>Pichiomycetes</taxon>
        <taxon>Pichiales</taxon>
        <taxon>Pichiaceae</taxon>
        <taxon>Pichia</taxon>
    </lineage>
</organism>
<dbReference type="SUPFAM" id="SSF74788">
    <property type="entry name" value="Cullin repeat-like"/>
    <property type="match status" value="1"/>
</dbReference>
<dbReference type="AlphaFoldDB" id="A0AAV5R605"/>
<sequence>MSTQLLLDTLVGDSQVSNFNWINDDEGKSMALSVLDEMLNSPHLESLLDTTITPGMIDPGNTIIEQIAELSNESLMIDKEIALRLCGKDNSMKDLKLMIDANNTYIESFETLDSIISYCEDMIEENPLSSWIKEIPNLNKNQESKNTSHNSNNDDDVSKILYNLDNVIQILELPSITNTLIKSANYSECIEISSFIQRLSIRYNDLEIISHIKENVSYEINDMVKRLSNLLSGNLKQSSIMKIMSYLKRIIPDKWKLKTIFLNLRYKFIIDEFDTLIPLKNSKLVEKYLKRVLEVFREFTFQTVITFESIFDKDTEMIHSFIISIVNSLMDILDENLINIKEESIDSTILQLLYCSQSLARVGGDFTSILLHRLPHPLTREQILTTMTKQRHLVRTLNH</sequence>
<dbReference type="PANTHER" id="PTHR21311">
    <property type="entry name" value="CONSERVED OLIGOMERIC GOLGI COMPLEX COMPONENT 8"/>
    <property type="match status" value="1"/>
</dbReference>
<dbReference type="Proteomes" id="UP001378960">
    <property type="component" value="Unassembled WGS sequence"/>
</dbReference>
<evidence type="ECO:0000256" key="6">
    <source>
        <dbReference type="ARBA" id="ARBA00023034"/>
    </source>
</evidence>
<comment type="subcellular location">
    <subcellularLocation>
        <location evidence="1">Golgi apparatus membrane</location>
        <topology evidence="1">Peripheral membrane protein</topology>
    </subcellularLocation>
</comment>
<keyword evidence="10" id="KW-1185">Reference proteome</keyword>
<evidence type="ECO:0000256" key="7">
    <source>
        <dbReference type="ARBA" id="ARBA00023136"/>
    </source>
</evidence>
<evidence type="ECO:0000313" key="9">
    <source>
        <dbReference type="EMBL" id="GMM46757.1"/>
    </source>
</evidence>
<comment type="caution">
    <text evidence="9">The sequence shown here is derived from an EMBL/GenBank/DDBJ whole genome shotgun (WGS) entry which is preliminary data.</text>
</comment>
<gene>
    <name evidence="9" type="ORF">DAPK24_033320</name>
</gene>
<evidence type="ECO:0000256" key="5">
    <source>
        <dbReference type="ARBA" id="ARBA00022927"/>
    </source>
</evidence>
<protein>
    <recommendedName>
        <fullName evidence="3">Conserved oligomeric Golgi complex subunit 8</fullName>
    </recommendedName>
    <alternativeName>
        <fullName evidence="8">Component of oligomeric Golgi complex 8</fullName>
    </alternativeName>
</protein>
<reference evidence="9 10" key="1">
    <citation type="journal article" date="2023" name="Elife">
        <title>Identification of key yeast species and microbe-microbe interactions impacting larval growth of Drosophila in the wild.</title>
        <authorList>
            <person name="Mure A."/>
            <person name="Sugiura Y."/>
            <person name="Maeda R."/>
            <person name="Honda K."/>
            <person name="Sakurai N."/>
            <person name="Takahashi Y."/>
            <person name="Watada M."/>
            <person name="Katoh T."/>
            <person name="Gotoh A."/>
            <person name="Gotoh Y."/>
            <person name="Taniguchi I."/>
            <person name="Nakamura K."/>
            <person name="Hayashi T."/>
            <person name="Katayama T."/>
            <person name="Uemura T."/>
            <person name="Hattori Y."/>
        </authorList>
    </citation>
    <scope>NUCLEOTIDE SEQUENCE [LARGE SCALE GENOMIC DNA]</scope>
    <source>
        <strain evidence="9 10">PK-24</strain>
    </source>
</reference>
<evidence type="ECO:0000256" key="8">
    <source>
        <dbReference type="ARBA" id="ARBA00031347"/>
    </source>
</evidence>
<evidence type="ECO:0000256" key="2">
    <source>
        <dbReference type="ARBA" id="ARBA00006419"/>
    </source>
</evidence>
<dbReference type="PANTHER" id="PTHR21311:SF0">
    <property type="entry name" value="CONSERVED OLIGOMERIC GOLGI COMPLEX SUBUNIT 8"/>
    <property type="match status" value="1"/>
</dbReference>
<proteinExistence type="inferred from homology"/>
<dbReference type="GO" id="GO:0017119">
    <property type="term" value="C:Golgi transport complex"/>
    <property type="evidence" value="ECO:0007669"/>
    <property type="project" value="InterPro"/>
</dbReference>
<evidence type="ECO:0000256" key="3">
    <source>
        <dbReference type="ARBA" id="ARBA00020983"/>
    </source>
</evidence>
<keyword evidence="4" id="KW-0813">Transport</keyword>